<keyword evidence="2" id="KW-1133">Transmembrane helix</keyword>
<evidence type="ECO:0000313" key="3">
    <source>
        <dbReference type="EMBL" id="MBL3608818.1"/>
    </source>
</evidence>
<reference evidence="3 4" key="1">
    <citation type="submission" date="2021-01" db="EMBL/GenBank/DDBJ databases">
        <title>Draft genomes of Rhodovulum sulfidophilum.</title>
        <authorList>
            <person name="Guzman M.S."/>
        </authorList>
    </citation>
    <scope>NUCLEOTIDE SEQUENCE [LARGE SCALE GENOMIC DNA]</scope>
    <source>
        <strain evidence="3 4">AB35</strain>
    </source>
</reference>
<evidence type="ECO:0000313" key="4">
    <source>
        <dbReference type="Proteomes" id="UP000604473"/>
    </source>
</evidence>
<dbReference type="RefSeq" id="WP_202248617.1">
    <property type="nucleotide sequence ID" value="NZ_JAESJJ010000008.1"/>
</dbReference>
<feature type="transmembrane region" description="Helical" evidence="2">
    <location>
        <begin position="20"/>
        <end position="41"/>
    </location>
</feature>
<feature type="region of interest" description="Disordered" evidence="1">
    <location>
        <begin position="376"/>
        <end position="403"/>
    </location>
</feature>
<comment type="caution">
    <text evidence="3">The sequence shown here is derived from an EMBL/GenBank/DDBJ whole genome shotgun (WGS) entry which is preliminary data.</text>
</comment>
<sequence>MARRAKRIYGTKGDARSEALPLIVAFLAGTTGSILLKIVTINPFAGAVWAISVLLAYALYAYNATQLRLDAETIGDNCYYLGFLFTLTSLAVTLYFVVQTPTSQRADVIPQVISGFGVALASTIGGVFLRVLMLQFKVDMESRERQERQYLNETSRRFRAELGMSLDQIKAFSTESLQQSAEREVRMREAFDKLLSDMQGELLKSAADFGPALRESVKIQTQSSLEMVTSSAREASDVAARSIEAAMSEMTSVVTEIASHNSATADRIRQSIEALTTSTEILVTGADEIVQRVSQTQQAATQVTEAFTREVNDGTDGMTRAMKNARSRLENGARRFAEATNRAEVSLELGVERIGQSFEATAVRVSEAGGRLVSSLEATQLGTESKHEMSNGSGPSSASDVAK</sequence>
<protein>
    <recommendedName>
        <fullName evidence="5">Methyl-accepting chemotaxis protein</fullName>
    </recommendedName>
</protein>
<name>A0ABS1RSC2_RHOSU</name>
<feature type="transmembrane region" description="Helical" evidence="2">
    <location>
        <begin position="77"/>
        <end position="97"/>
    </location>
</feature>
<feature type="transmembrane region" description="Helical" evidence="2">
    <location>
        <begin position="47"/>
        <end position="65"/>
    </location>
</feature>
<keyword evidence="2" id="KW-0472">Membrane</keyword>
<keyword evidence="2" id="KW-0812">Transmembrane</keyword>
<dbReference type="EMBL" id="JAESJJ010000008">
    <property type="protein sequence ID" value="MBL3608818.1"/>
    <property type="molecule type" value="Genomic_DNA"/>
</dbReference>
<accession>A0ABS1RSC2</accession>
<keyword evidence="4" id="KW-1185">Reference proteome</keyword>
<proteinExistence type="predicted"/>
<dbReference type="Proteomes" id="UP000604473">
    <property type="component" value="Unassembled WGS sequence"/>
</dbReference>
<evidence type="ECO:0008006" key="5">
    <source>
        <dbReference type="Google" id="ProtNLM"/>
    </source>
</evidence>
<feature type="compositionally biased region" description="Polar residues" evidence="1">
    <location>
        <begin position="390"/>
        <end position="403"/>
    </location>
</feature>
<feature type="transmembrane region" description="Helical" evidence="2">
    <location>
        <begin position="109"/>
        <end position="133"/>
    </location>
</feature>
<organism evidence="3 4">
    <name type="scientific">Rhodovulum sulfidophilum</name>
    <name type="common">Rhodobacter sulfidophilus</name>
    <dbReference type="NCBI Taxonomy" id="35806"/>
    <lineage>
        <taxon>Bacteria</taxon>
        <taxon>Pseudomonadati</taxon>
        <taxon>Pseudomonadota</taxon>
        <taxon>Alphaproteobacteria</taxon>
        <taxon>Rhodobacterales</taxon>
        <taxon>Paracoccaceae</taxon>
        <taxon>Rhodovulum</taxon>
    </lineage>
</organism>
<gene>
    <name evidence="3" type="ORF">JMM60_08395</name>
</gene>
<evidence type="ECO:0000256" key="2">
    <source>
        <dbReference type="SAM" id="Phobius"/>
    </source>
</evidence>
<evidence type="ECO:0000256" key="1">
    <source>
        <dbReference type="SAM" id="MobiDB-lite"/>
    </source>
</evidence>